<evidence type="ECO:0000256" key="2">
    <source>
        <dbReference type="SAM" id="SignalP"/>
    </source>
</evidence>
<dbReference type="GeneID" id="109472347"/>
<dbReference type="RefSeq" id="XP_019627619.1">
    <property type="nucleotide sequence ID" value="XM_019772060.1"/>
</dbReference>
<feature type="region of interest" description="Disordered" evidence="1">
    <location>
        <begin position="55"/>
        <end position="76"/>
    </location>
</feature>
<name>A0A6P4Z0Y6_BRABE</name>
<keyword evidence="3" id="KW-1185">Reference proteome</keyword>
<sequence length="217" mass="24450">MMPLFAILLAVLCCSHHHCSAAPSSEPPPVTENAQPSSYTFPPYWVDELFGGGPGDREEVFGTDEPSSPEGEVTTPDPGLFVEYEGSADWEGSGSGFQPIPRVPCPPRRDKEGDTWVEFEKCRTCTCSYGEAVCTRCIPATEDRDVFFYKELVSRHCYLETVAEVVDHAPDACCAERQVCQYISPDFLDYSYHEYGRRVNYMLIYNHGDYDLADMFY</sequence>
<organism evidence="3 4">
    <name type="scientific">Branchiostoma belcheri</name>
    <name type="common">Amphioxus</name>
    <dbReference type="NCBI Taxonomy" id="7741"/>
    <lineage>
        <taxon>Eukaryota</taxon>
        <taxon>Metazoa</taxon>
        <taxon>Chordata</taxon>
        <taxon>Cephalochordata</taxon>
        <taxon>Leptocardii</taxon>
        <taxon>Amphioxiformes</taxon>
        <taxon>Branchiostomatidae</taxon>
        <taxon>Branchiostoma</taxon>
    </lineage>
</organism>
<dbReference type="AlphaFoldDB" id="A0A6P4Z0Y6"/>
<dbReference type="Proteomes" id="UP000515135">
    <property type="component" value="Unplaced"/>
</dbReference>
<dbReference type="OrthoDB" id="9989170at2759"/>
<gene>
    <name evidence="4" type="primary">LOC109472347</name>
</gene>
<evidence type="ECO:0000313" key="4">
    <source>
        <dbReference type="RefSeq" id="XP_019627619.1"/>
    </source>
</evidence>
<accession>A0A6P4Z0Y6</accession>
<keyword evidence="2" id="KW-0732">Signal</keyword>
<protein>
    <submittedName>
        <fullName evidence="4">Uncharacterized protein LOC109472347</fullName>
    </submittedName>
</protein>
<reference evidence="4" key="1">
    <citation type="submission" date="2025-08" db="UniProtKB">
        <authorList>
            <consortium name="RefSeq"/>
        </authorList>
    </citation>
    <scope>IDENTIFICATION</scope>
    <source>
        <tissue evidence="4">Gonad</tissue>
    </source>
</reference>
<evidence type="ECO:0000313" key="3">
    <source>
        <dbReference type="Proteomes" id="UP000515135"/>
    </source>
</evidence>
<feature type="chain" id="PRO_5028011794" evidence="2">
    <location>
        <begin position="22"/>
        <end position="217"/>
    </location>
</feature>
<evidence type="ECO:0000256" key="1">
    <source>
        <dbReference type="SAM" id="MobiDB-lite"/>
    </source>
</evidence>
<dbReference type="KEGG" id="bbel:109472347"/>
<feature type="signal peptide" evidence="2">
    <location>
        <begin position="1"/>
        <end position="21"/>
    </location>
</feature>
<proteinExistence type="predicted"/>